<evidence type="ECO:0000256" key="1">
    <source>
        <dbReference type="SAM" id="Phobius"/>
    </source>
</evidence>
<dbReference type="PROSITE" id="PS00615">
    <property type="entry name" value="C_TYPE_LECTIN_1"/>
    <property type="match status" value="1"/>
</dbReference>
<feature type="domain" description="C-type lectin" evidence="3">
    <location>
        <begin position="279"/>
        <end position="387"/>
    </location>
</feature>
<name>A0A8M1K5A8_CLUHA</name>
<dbReference type="PANTHER" id="PTHR45784">
    <property type="entry name" value="C-TYPE LECTIN DOMAIN FAMILY 20 MEMBER A-RELATED"/>
    <property type="match status" value="1"/>
</dbReference>
<evidence type="ECO:0000313" key="5">
    <source>
        <dbReference type="RefSeq" id="XP_042559016.1"/>
    </source>
</evidence>
<evidence type="ECO:0000256" key="2">
    <source>
        <dbReference type="SAM" id="SignalP"/>
    </source>
</evidence>
<accession>A0A8M1K5A8</accession>
<reference evidence="5" key="1">
    <citation type="submission" date="2025-08" db="UniProtKB">
        <authorList>
            <consortium name="RefSeq"/>
        </authorList>
    </citation>
    <scope>IDENTIFICATION</scope>
</reference>
<proteinExistence type="predicted"/>
<keyword evidence="1" id="KW-1133">Transmembrane helix</keyword>
<keyword evidence="4" id="KW-1185">Reference proteome</keyword>
<dbReference type="GeneID" id="105909636"/>
<protein>
    <submittedName>
        <fullName evidence="5">Macrophage mannose receptor 1-like</fullName>
    </submittedName>
</protein>
<gene>
    <name evidence="5" type="primary">LOC105909636</name>
</gene>
<keyword evidence="1" id="KW-0812">Transmembrane</keyword>
<evidence type="ECO:0000313" key="4">
    <source>
        <dbReference type="Proteomes" id="UP000515152"/>
    </source>
</evidence>
<dbReference type="PANTHER" id="PTHR45784:SF5">
    <property type="entry name" value="C-TYPE LECTIN DOMAIN FAMILY 20 MEMBER A-RELATED"/>
    <property type="match status" value="1"/>
</dbReference>
<feature type="domain" description="C-type lectin" evidence="3">
    <location>
        <begin position="35"/>
        <end position="149"/>
    </location>
</feature>
<dbReference type="InterPro" id="IPR018378">
    <property type="entry name" value="C-type_lectin_CS"/>
</dbReference>
<dbReference type="OrthoDB" id="6369810at2759"/>
<feature type="signal peptide" evidence="2">
    <location>
        <begin position="1"/>
        <end position="26"/>
    </location>
</feature>
<dbReference type="InterPro" id="IPR001304">
    <property type="entry name" value="C-type_lectin-like"/>
</dbReference>
<organism evidence="4 5">
    <name type="scientific">Clupea harengus</name>
    <name type="common">Atlantic herring</name>
    <dbReference type="NCBI Taxonomy" id="7950"/>
    <lineage>
        <taxon>Eukaryota</taxon>
        <taxon>Metazoa</taxon>
        <taxon>Chordata</taxon>
        <taxon>Craniata</taxon>
        <taxon>Vertebrata</taxon>
        <taxon>Euteleostomi</taxon>
        <taxon>Actinopterygii</taxon>
        <taxon>Neopterygii</taxon>
        <taxon>Teleostei</taxon>
        <taxon>Clupei</taxon>
        <taxon>Clupeiformes</taxon>
        <taxon>Clupeoidei</taxon>
        <taxon>Clupeidae</taxon>
        <taxon>Clupea</taxon>
    </lineage>
</organism>
<sequence length="466" mass="53332">MIFSLFRPSVMTLLLITTLLFSGLCSLSSCVPREFHVVKGEKTWTEAQRYCREEFTDLATIDNMREMEMLNSTMNEAGAKKPWIGLKQGSSPKWQWSLADRDFYRENEAEFRKWNSTQPEGTHENCTVMIGNGTWYSRKRSDTRAFVCYDGRNSTHPYVLVTHTHKKWADAQRYCRENHTDLASVRNEAENEKIRKVLGSTHEAWIGLFRDAWEWSDGSTSSFRHWGTGEPNYGETTEVFCAEITSSGQWNDASCQTTSNFICYEGKSSGQKLLVLVHESKTWKEALQYCREHHVDLVSVTSERIQRWVKDRANGASSTHVWLGLRRSCNMGFWFWVNGETVCYSNLGPETGQDCQSARVGAVKSGGDGEGEWVMLPETEELNFICTTEDHVYHHKFSHMVFSPVEVQRKWCRSTCGVLHVAFYMLGCGGVLHVAFYMLGCVVVAFYMLGCGGVLHVAFYMWRSTC</sequence>
<feature type="domain" description="C-type lectin" evidence="3">
    <location>
        <begin position="153"/>
        <end position="264"/>
    </location>
</feature>
<feature type="transmembrane region" description="Helical" evidence="1">
    <location>
        <begin position="434"/>
        <end position="462"/>
    </location>
</feature>
<keyword evidence="2" id="KW-0732">Signal</keyword>
<keyword evidence="1" id="KW-0472">Membrane</keyword>
<dbReference type="RefSeq" id="XP_042559016.1">
    <property type="nucleotide sequence ID" value="XM_042703082.1"/>
</dbReference>
<evidence type="ECO:0000259" key="3">
    <source>
        <dbReference type="PROSITE" id="PS50041"/>
    </source>
</evidence>
<dbReference type="Proteomes" id="UP000515152">
    <property type="component" value="Chromosome 2"/>
</dbReference>
<dbReference type="CDD" id="cd00037">
    <property type="entry name" value="CLECT"/>
    <property type="match status" value="1"/>
</dbReference>
<dbReference type="PROSITE" id="PS51257">
    <property type="entry name" value="PROKAR_LIPOPROTEIN"/>
    <property type="match status" value="1"/>
</dbReference>
<dbReference type="KEGG" id="char:105909636"/>
<dbReference type="PROSITE" id="PS50041">
    <property type="entry name" value="C_TYPE_LECTIN_2"/>
    <property type="match status" value="3"/>
</dbReference>
<dbReference type="Pfam" id="PF00059">
    <property type="entry name" value="Lectin_C"/>
    <property type="match status" value="3"/>
</dbReference>
<dbReference type="AlphaFoldDB" id="A0A8M1K5A8"/>
<dbReference type="SMART" id="SM00034">
    <property type="entry name" value="CLECT"/>
    <property type="match status" value="3"/>
</dbReference>
<feature type="chain" id="PRO_5035426078" evidence="2">
    <location>
        <begin position="27"/>
        <end position="466"/>
    </location>
</feature>